<feature type="repeat" description="TPR" evidence="1">
    <location>
        <begin position="176"/>
        <end position="209"/>
    </location>
</feature>
<name>A0ABT9WT05_9BACI</name>
<keyword evidence="1" id="KW-0802">TPR repeat</keyword>
<protein>
    <submittedName>
        <fullName evidence="2">Tetratricopeptide (TPR) repeat protein</fullName>
    </submittedName>
</protein>
<dbReference type="SMART" id="SM00028">
    <property type="entry name" value="TPR"/>
    <property type="match status" value="3"/>
</dbReference>
<accession>A0ABT9WT05</accession>
<dbReference type="EMBL" id="JAUSTT010000011">
    <property type="protein sequence ID" value="MDQ0176254.1"/>
    <property type="molecule type" value="Genomic_DNA"/>
</dbReference>
<evidence type="ECO:0000313" key="2">
    <source>
        <dbReference type="EMBL" id="MDQ0176254.1"/>
    </source>
</evidence>
<reference evidence="2 3" key="1">
    <citation type="submission" date="2023-07" db="EMBL/GenBank/DDBJ databases">
        <title>Genomic Encyclopedia of Type Strains, Phase IV (KMG-IV): sequencing the most valuable type-strain genomes for metagenomic binning, comparative biology and taxonomic classification.</title>
        <authorList>
            <person name="Goeker M."/>
        </authorList>
    </citation>
    <scope>NUCLEOTIDE SEQUENCE [LARGE SCALE GENOMIC DNA]</scope>
    <source>
        <strain evidence="2 3">DSM 23837</strain>
    </source>
</reference>
<dbReference type="InterPro" id="IPR019734">
    <property type="entry name" value="TPR_rpt"/>
</dbReference>
<dbReference type="Gene3D" id="1.25.40.10">
    <property type="entry name" value="Tetratricopeptide repeat domain"/>
    <property type="match status" value="1"/>
</dbReference>
<evidence type="ECO:0000313" key="3">
    <source>
        <dbReference type="Proteomes" id="UP001223586"/>
    </source>
</evidence>
<comment type="caution">
    <text evidence="2">The sequence shown here is derived from an EMBL/GenBank/DDBJ whole genome shotgun (WGS) entry which is preliminary data.</text>
</comment>
<evidence type="ECO:0000256" key="1">
    <source>
        <dbReference type="PROSITE-ProRule" id="PRU00339"/>
    </source>
</evidence>
<dbReference type="SUPFAM" id="SSF48452">
    <property type="entry name" value="TPR-like"/>
    <property type="match status" value="1"/>
</dbReference>
<organism evidence="2 3">
    <name type="scientific">Bacillus chungangensis</name>
    <dbReference type="NCBI Taxonomy" id="587633"/>
    <lineage>
        <taxon>Bacteria</taxon>
        <taxon>Bacillati</taxon>
        <taxon>Bacillota</taxon>
        <taxon>Bacilli</taxon>
        <taxon>Bacillales</taxon>
        <taxon>Bacillaceae</taxon>
        <taxon>Bacillus</taxon>
    </lineage>
</organism>
<keyword evidence="3" id="KW-1185">Reference proteome</keyword>
<dbReference type="InterPro" id="IPR011990">
    <property type="entry name" value="TPR-like_helical_dom_sf"/>
</dbReference>
<gene>
    <name evidence="2" type="ORF">J2S08_002091</name>
</gene>
<dbReference type="PROSITE" id="PS50005">
    <property type="entry name" value="TPR"/>
    <property type="match status" value="1"/>
</dbReference>
<proteinExistence type="predicted"/>
<dbReference type="Proteomes" id="UP001223586">
    <property type="component" value="Unassembled WGS sequence"/>
</dbReference>
<sequence>MEEDQSVLLYYSLLDYRYKAFTEDFSTGLHLTKDNFQAIESFGSPTNDLLNYYYYFFKASNETALGNYRYAGKLYKQAEILLTQIPDEVEKADFYFKYAAYCYCIQQPLLVIKYTSKSEKIFSEQFGYDFNIACCKNMLGVAWISLKQFDQAETLIMEAIEILKRRNKKSEELILLRFHHNLGMLYAEKNQPIEAIKYFSKISARIPNHFKSVFLEARERVKLKETEDAARLIERGLKICQELNNKQYKYHFNILQDLNENAPAKVLEKSVLDAFTYFEHEGLHEYVREYAETLAIRFHEEGNYSKASNYFYLVHKKREKQFQKGR</sequence>